<evidence type="ECO:0000313" key="2">
    <source>
        <dbReference type="Proteomes" id="UP000055024"/>
    </source>
</evidence>
<comment type="caution">
    <text evidence="1">The sequence shown here is derived from an EMBL/GenBank/DDBJ whole genome shotgun (WGS) entry which is preliminary data.</text>
</comment>
<keyword evidence="2" id="KW-1185">Reference proteome</keyword>
<protein>
    <submittedName>
        <fullName evidence="1">Uncharacterized protein</fullName>
    </submittedName>
</protein>
<dbReference type="Proteomes" id="UP000055024">
    <property type="component" value="Unassembled WGS sequence"/>
</dbReference>
<dbReference type="AlphaFoldDB" id="A0A0V1GGC5"/>
<gene>
    <name evidence="1" type="ORF">T11_13057</name>
</gene>
<accession>A0A0V1GGC5</accession>
<evidence type="ECO:0000313" key="1">
    <source>
        <dbReference type="EMBL" id="KRY97200.1"/>
    </source>
</evidence>
<proteinExistence type="predicted"/>
<organism evidence="1 2">
    <name type="scientific">Trichinella zimbabwensis</name>
    <dbReference type="NCBI Taxonomy" id="268475"/>
    <lineage>
        <taxon>Eukaryota</taxon>
        <taxon>Metazoa</taxon>
        <taxon>Ecdysozoa</taxon>
        <taxon>Nematoda</taxon>
        <taxon>Enoplea</taxon>
        <taxon>Dorylaimia</taxon>
        <taxon>Trichinellida</taxon>
        <taxon>Trichinellidae</taxon>
        <taxon>Trichinella</taxon>
    </lineage>
</organism>
<dbReference type="EMBL" id="JYDP01002226">
    <property type="protein sequence ID" value="KRY97200.1"/>
    <property type="molecule type" value="Genomic_DNA"/>
</dbReference>
<name>A0A0V1GGC5_9BILA</name>
<reference evidence="1 2" key="1">
    <citation type="submission" date="2015-01" db="EMBL/GenBank/DDBJ databases">
        <title>Evolution of Trichinella species and genotypes.</title>
        <authorList>
            <person name="Korhonen P.K."/>
            <person name="Edoardo P."/>
            <person name="Giuseppe L.R."/>
            <person name="Gasser R.B."/>
        </authorList>
    </citation>
    <scope>NUCLEOTIDE SEQUENCE [LARGE SCALE GENOMIC DNA]</scope>
    <source>
        <strain evidence="1">ISS1029</strain>
    </source>
</reference>
<sequence>MSTSSLLHSSFQASTIKDMLLACMNSNFYD</sequence>